<feature type="transmembrane region" description="Helical" evidence="5">
    <location>
        <begin position="565"/>
        <end position="588"/>
    </location>
</feature>
<feature type="compositionally biased region" description="Low complexity" evidence="4">
    <location>
        <begin position="138"/>
        <end position="151"/>
    </location>
</feature>
<reference evidence="7 8" key="1">
    <citation type="submission" date="2023-12" db="EMBL/GenBank/DDBJ databases">
        <title>A high-quality genome assembly for Dillenia turbinata (Dilleniales).</title>
        <authorList>
            <person name="Chanderbali A."/>
        </authorList>
    </citation>
    <scope>NUCLEOTIDE SEQUENCE [LARGE SCALE GENOMIC DNA]</scope>
    <source>
        <strain evidence="7">LSX21</strain>
        <tissue evidence="7">Leaf</tissue>
    </source>
</reference>
<feature type="transmembrane region" description="Helical" evidence="5">
    <location>
        <begin position="222"/>
        <end position="247"/>
    </location>
</feature>
<evidence type="ECO:0000256" key="3">
    <source>
        <dbReference type="PIRNR" id="PIRNR017209"/>
    </source>
</evidence>
<dbReference type="EMBL" id="JBAMMX010000003">
    <property type="protein sequence ID" value="KAK6944772.1"/>
    <property type="molecule type" value="Genomic_DNA"/>
</dbReference>
<evidence type="ECO:0000313" key="7">
    <source>
        <dbReference type="EMBL" id="KAK6944772.1"/>
    </source>
</evidence>
<feature type="transmembrane region" description="Helical" evidence="5">
    <location>
        <begin position="533"/>
        <end position="553"/>
    </location>
</feature>
<evidence type="ECO:0000256" key="1">
    <source>
        <dbReference type="ARBA" id="ARBA00004141"/>
    </source>
</evidence>
<dbReference type="GO" id="GO:0008381">
    <property type="term" value="F:mechanosensitive monoatomic ion channel activity"/>
    <property type="evidence" value="ECO:0007669"/>
    <property type="project" value="TreeGrafter"/>
</dbReference>
<dbReference type="GO" id="GO:0050982">
    <property type="term" value="P:detection of mechanical stimulus"/>
    <property type="evidence" value="ECO:0007669"/>
    <property type="project" value="TreeGrafter"/>
</dbReference>
<dbReference type="PIRSF" id="PIRSF017209">
    <property type="entry name" value="Memb_At2g17000_prd"/>
    <property type="match status" value="1"/>
</dbReference>
<comment type="subcellular location">
    <subcellularLocation>
        <location evidence="1">Membrane</location>
        <topology evidence="1">Multi-pass membrane protein</topology>
    </subcellularLocation>
</comment>
<name>A0AAN8WF25_9MAGN</name>
<accession>A0AAN8WF25</accession>
<feature type="transmembrane region" description="Helical" evidence="5">
    <location>
        <begin position="190"/>
        <end position="210"/>
    </location>
</feature>
<dbReference type="GO" id="GO:0005886">
    <property type="term" value="C:plasma membrane"/>
    <property type="evidence" value="ECO:0007669"/>
    <property type="project" value="UniProtKB-UniRule"/>
</dbReference>
<sequence length="790" mass="89453">MESTKKPLTEDGGSSNDVVLLISSHEQLTSETKIESKESNSAKLDSLRSRVQSNPLIMSSPTSEITKSSPSANKPPKIPTSDSASRQKSLVSLRSVYSKPKSRLVEPSYAASNVSDENINIQLLNSPNKALPINKSNPTTPKATPITPKTPLMASPGGEEVDDEEVYRSANLQVSEATGKKLKIRHLIEWILFVCLMGLLISSLTFHMLLNTLIWGLQLWRWSVLVLVIFCGRLFSEWFINVLVFLIERNFLLKKKVLYFVYGLKRSVQIVIWLGLILLAWGLLFNNGVHRSKETTKVLNYITRGLASCLFGAVLWLLKTLFVKLLASSFHVQRFFDRIQESIFHQYVLQTLSGPPLMEMAESVGSSRSGRLSFKDPKKGKTGKEEDVIDVDKLHKMKPEKISAWTMRELVKVIRSSGLSTLSNALYQSTDDDGNEQKEEEITSEMEAKAAAYRIFVNVAKPGHKYLDEEDLLRFMKKEEVDNLLPLFEGAAETKQIKKSALRNWVVKVYLERKSLAHSLDDTKTAIEELNKIVSAIVLVIIIIVWLLLMGFATTQVLVFISSQLLLVAFMFGNTCKTVFEAIIFVFVMHPFDVGDRCVIDGIQVSSFASIAYLTVLSKFPAIHFSVLFQLLQMIVEEMNILTTVFLRYDNEKIFYPNAVLATKPISNFYRSPEMSDSVEFCVDFSTSVETIAALKTKIKAYIDSKPKHWRPNHSIIVKEIVDVNKIQMGLYVNHTINFQNYGDKSSRRSELVLELKRIFEELNIKYNLLPQEVHFSYVGSANFPIQTQR</sequence>
<evidence type="ECO:0000256" key="5">
    <source>
        <dbReference type="SAM" id="Phobius"/>
    </source>
</evidence>
<dbReference type="PANTHER" id="PTHR31618:SF7">
    <property type="entry name" value="MECHANOSENSITIVE ION CHANNEL PROTEIN"/>
    <property type="match status" value="1"/>
</dbReference>
<dbReference type="InterPro" id="IPR016688">
    <property type="entry name" value="MscS-like_plants/fungi"/>
</dbReference>
<organism evidence="7 8">
    <name type="scientific">Dillenia turbinata</name>
    <dbReference type="NCBI Taxonomy" id="194707"/>
    <lineage>
        <taxon>Eukaryota</taxon>
        <taxon>Viridiplantae</taxon>
        <taxon>Streptophyta</taxon>
        <taxon>Embryophyta</taxon>
        <taxon>Tracheophyta</taxon>
        <taxon>Spermatophyta</taxon>
        <taxon>Magnoliopsida</taxon>
        <taxon>eudicotyledons</taxon>
        <taxon>Gunneridae</taxon>
        <taxon>Pentapetalae</taxon>
        <taxon>Dilleniales</taxon>
        <taxon>Dilleniaceae</taxon>
        <taxon>Dillenia</taxon>
    </lineage>
</organism>
<proteinExistence type="inferred from homology"/>
<dbReference type="InterPro" id="IPR006685">
    <property type="entry name" value="MscS_channel_2nd"/>
</dbReference>
<feature type="compositionally biased region" description="Polar residues" evidence="4">
    <location>
        <begin position="80"/>
        <end position="92"/>
    </location>
</feature>
<gene>
    <name evidence="7" type="ORF">RJ641_025874</name>
</gene>
<comment type="similarity">
    <text evidence="2 3">Belongs to the MscS (TC 1.A.23) family.</text>
</comment>
<dbReference type="Pfam" id="PF00924">
    <property type="entry name" value="MS_channel_2nd"/>
    <property type="match status" value="1"/>
</dbReference>
<feature type="transmembrane region" description="Helical" evidence="5">
    <location>
        <begin position="268"/>
        <end position="285"/>
    </location>
</feature>
<dbReference type="PANTHER" id="PTHR31618">
    <property type="entry name" value="MECHANOSENSITIVE ION CHANNEL PROTEIN 5"/>
    <property type="match status" value="1"/>
</dbReference>
<evidence type="ECO:0000313" key="8">
    <source>
        <dbReference type="Proteomes" id="UP001370490"/>
    </source>
</evidence>
<evidence type="ECO:0000256" key="4">
    <source>
        <dbReference type="SAM" id="MobiDB-lite"/>
    </source>
</evidence>
<feature type="compositionally biased region" description="Polar residues" evidence="4">
    <location>
        <begin position="49"/>
        <end position="72"/>
    </location>
</feature>
<evidence type="ECO:0000256" key="2">
    <source>
        <dbReference type="ARBA" id="ARBA00008017"/>
    </source>
</evidence>
<feature type="region of interest" description="Disordered" evidence="4">
    <location>
        <begin position="28"/>
        <end position="93"/>
    </location>
</feature>
<feature type="region of interest" description="Disordered" evidence="4">
    <location>
        <begin position="130"/>
        <end position="158"/>
    </location>
</feature>
<keyword evidence="8" id="KW-1185">Reference proteome</keyword>
<keyword evidence="3 5" id="KW-0472">Membrane</keyword>
<evidence type="ECO:0000259" key="6">
    <source>
        <dbReference type="Pfam" id="PF00924"/>
    </source>
</evidence>
<dbReference type="AlphaFoldDB" id="A0AAN8WF25"/>
<feature type="compositionally biased region" description="Basic and acidic residues" evidence="4">
    <location>
        <begin position="32"/>
        <end position="48"/>
    </location>
</feature>
<dbReference type="Gene3D" id="2.30.30.60">
    <property type="match status" value="1"/>
</dbReference>
<comment type="caution">
    <text evidence="7">The sequence shown here is derived from an EMBL/GenBank/DDBJ whole genome shotgun (WGS) entry which is preliminary data.</text>
</comment>
<dbReference type="Proteomes" id="UP001370490">
    <property type="component" value="Unassembled WGS sequence"/>
</dbReference>
<keyword evidence="5" id="KW-1133">Transmembrane helix</keyword>
<keyword evidence="5" id="KW-0812">Transmembrane</keyword>
<dbReference type="InterPro" id="IPR023408">
    <property type="entry name" value="MscS_beta-dom_sf"/>
</dbReference>
<dbReference type="GO" id="GO:0006820">
    <property type="term" value="P:monoatomic anion transport"/>
    <property type="evidence" value="ECO:0007669"/>
    <property type="project" value="TreeGrafter"/>
</dbReference>
<feature type="transmembrane region" description="Helical" evidence="5">
    <location>
        <begin position="305"/>
        <end position="327"/>
    </location>
</feature>
<feature type="domain" description="Mechanosensitive ion channel MscS" evidence="6">
    <location>
        <begin position="584"/>
        <end position="669"/>
    </location>
</feature>
<protein>
    <recommendedName>
        <fullName evidence="3">Mechanosensitive ion channel protein</fullName>
    </recommendedName>
</protein>